<dbReference type="InterPro" id="IPR029052">
    <property type="entry name" value="Metallo-depent_PP-like"/>
</dbReference>
<reference evidence="4" key="1">
    <citation type="submission" date="2022-11" db="UniProtKB">
        <authorList>
            <consortium name="WormBaseParasite"/>
        </authorList>
    </citation>
    <scope>IDENTIFICATION</scope>
</reference>
<dbReference type="InterPro" id="IPR051558">
    <property type="entry name" value="Metallophosphoesterase_PAP"/>
</dbReference>
<dbReference type="AlphaFoldDB" id="A0A914NKW5"/>
<accession>A0A914NKW5</accession>
<evidence type="ECO:0000256" key="2">
    <source>
        <dbReference type="ARBA" id="ARBA00022801"/>
    </source>
</evidence>
<dbReference type="Gene3D" id="3.60.21.10">
    <property type="match status" value="2"/>
</dbReference>
<sequence length="167" mass="19603">MILMIDTIVLCGNTEDIQGKSLFSWMFSKKREPNGPEPKYEKLAKKQWKWIEKQLENSNADYLFVAGHYPIYSTCEHEEKEEETFVNYIVSGAASRSDRSAKHLNDISEDSLLFRYPTGWNPFSQIGFSNGGFVQVRVERNQSEINFFDGKSRKRYSFQIRPRKKRN</sequence>
<keyword evidence="2" id="KW-0378">Hydrolase</keyword>
<evidence type="ECO:0000256" key="1">
    <source>
        <dbReference type="ARBA" id="ARBA00022729"/>
    </source>
</evidence>
<dbReference type="SUPFAM" id="SSF56300">
    <property type="entry name" value="Metallo-dependent phosphatases"/>
    <property type="match status" value="1"/>
</dbReference>
<dbReference type="Proteomes" id="UP000887563">
    <property type="component" value="Unplaced"/>
</dbReference>
<dbReference type="PANTHER" id="PTHR10161">
    <property type="entry name" value="TARTRATE-RESISTANT ACID PHOSPHATASE TYPE 5"/>
    <property type="match status" value="1"/>
</dbReference>
<dbReference type="WBParaSite" id="Minc3s05575g38466">
    <property type="protein sequence ID" value="Minc3s05575g38466"/>
    <property type="gene ID" value="Minc3s05575g38466"/>
</dbReference>
<name>A0A914NKW5_MELIC</name>
<protein>
    <submittedName>
        <fullName evidence="4">Calcineurin-like phosphoesterase domain-containing protein</fullName>
    </submittedName>
</protein>
<keyword evidence="3" id="KW-1185">Reference proteome</keyword>
<evidence type="ECO:0000313" key="4">
    <source>
        <dbReference type="WBParaSite" id="Minc3s05575g38466"/>
    </source>
</evidence>
<proteinExistence type="predicted"/>
<evidence type="ECO:0000313" key="3">
    <source>
        <dbReference type="Proteomes" id="UP000887563"/>
    </source>
</evidence>
<dbReference type="GO" id="GO:0016787">
    <property type="term" value="F:hydrolase activity"/>
    <property type="evidence" value="ECO:0007669"/>
    <property type="project" value="UniProtKB-KW"/>
</dbReference>
<keyword evidence="1" id="KW-0732">Signal</keyword>
<organism evidence="3 4">
    <name type="scientific">Meloidogyne incognita</name>
    <name type="common">Southern root-knot nematode worm</name>
    <name type="synonym">Oxyuris incognita</name>
    <dbReference type="NCBI Taxonomy" id="6306"/>
    <lineage>
        <taxon>Eukaryota</taxon>
        <taxon>Metazoa</taxon>
        <taxon>Ecdysozoa</taxon>
        <taxon>Nematoda</taxon>
        <taxon>Chromadorea</taxon>
        <taxon>Rhabditida</taxon>
        <taxon>Tylenchina</taxon>
        <taxon>Tylenchomorpha</taxon>
        <taxon>Tylenchoidea</taxon>
        <taxon>Meloidogynidae</taxon>
        <taxon>Meloidogyninae</taxon>
        <taxon>Meloidogyne</taxon>
        <taxon>Meloidogyne incognita group</taxon>
    </lineage>
</organism>
<dbReference type="PANTHER" id="PTHR10161:SF14">
    <property type="entry name" value="TARTRATE-RESISTANT ACID PHOSPHATASE TYPE 5"/>
    <property type="match status" value="1"/>
</dbReference>